<dbReference type="GO" id="GO:0019013">
    <property type="term" value="C:viral nucleocapsid"/>
    <property type="evidence" value="ECO:0007669"/>
    <property type="project" value="UniProtKB-KW"/>
</dbReference>
<dbReference type="RefSeq" id="YP_010839915.1">
    <property type="nucleotide sequence ID" value="NC_078239.1"/>
</dbReference>
<keyword evidence="1" id="KW-0543">Viral nucleoprotein</keyword>
<dbReference type="Proteomes" id="UP000678146">
    <property type="component" value="Genome"/>
</dbReference>
<evidence type="ECO:0000313" key="2">
    <source>
        <dbReference type="Proteomes" id="UP000678146"/>
    </source>
</evidence>
<evidence type="ECO:0000313" key="1">
    <source>
        <dbReference type="EMBL" id="AJG39333.1"/>
    </source>
</evidence>
<sequence length="506" mass="56539">MPLTPRDIKALKSKEEAVSLLKRNGITVYSDVTHFDSLTNTFVTNYTWYLEEVKKSTGTKAKNAVVANMIKDIVGRCGPVAAQLRFLGKDFVKECVDHFKKDKDADILKTTIKSYKNKYEDPKPEWLAAYKDSVTAFRKMMREKNYEGPESLWMQQAVQAELKVGTATADILAMLTRMKELRAKQLGGTVSGCAHLEEAVTALQADLSMPLITSWKKGVLTERADVGGAYKYDEGTGKYGPDEEGKMLLLSSAICAMNQNPIKLHKDILKKLSTFVTDKKDTTNTAEKQNWEIISRAMAEGEALFTGATLLKEGAGAGKYSSQMMNIDPLWFTFFVCTKIAEVTSADDFYRWQRGIYGACTAYRGRAHMESLFTTFETSGLPGYDKMKAANSVAKDIHLPPWIFTYARTYDIAACIAPLDIQNPDGTIQKPAISWRYFLCLNFEKKKEAISFITSLWNVEGLANAGETEDIRISERILHQVIMGRNSPLANTNMITGNALNVKIVE</sequence>
<reference evidence="1" key="1">
    <citation type="submission" date="2014-09" db="EMBL/GenBank/DDBJ databases">
        <authorList>
            <person name="Li C.-X."/>
            <person name="Shi M."/>
            <person name="Tian J.-H."/>
            <person name="Lin X.-D."/>
            <person name="Kang Y.-J."/>
            <person name="Qin X.-C."/>
            <person name="Chen L.-J."/>
            <person name="Xu J."/>
            <person name="Holmes E.C."/>
        </authorList>
    </citation>
    <scope>NUCLEOTIDE SEQUENCE</scope>
    <source>
        <strain evidence="1">XZZZ-2</strain>
    </source>
</reference>
<proteinExistence type="predicted"/>
<dbReference type="EMBL" id="KM817762">
    <property type="protein sequence ID" value="AJG39333.1"/>
    <property type="molecule type" value="Viral_cRNA"/>
</dbReference>
<name>A0A0B5KY75_9VIRU</name>
<dbReference type="GeneID" id="80550127"/>
<organism evidence="1 2">
    <name type="scientific">Xinzhou Spider Virus</name>
    <dbReference type="NCBI Taxonomy" id="1608143"/>
    <lineage>
        <taxon>Viruses</taxon>
        <taxon>Riboviria</taxon>
        <taxon>Orthornavirae</taxon>
        <taxon>Negarnaviricota</taxon>
        <taxon>Polyploviricotina</taxon>
        <taxon>Bunyaviricetes</taxon>
        <taxon>Hareavirales</taxon>
        <taxon>Nairoviridae</taxon>
        <taxon>Xinspivirus</taxon>
        <taxon>Xinspivirus xinzhouense</taxon>
    </lineage>
</organism>
<gene>
    <name evidence="1" type="primary">N</name>
</gene>
<keyword evidence="2" id="KW-1185">Reference proteome</keyword>
<keyword evidence="1" id="KW-0946">Virion</keyword>
<reference evidence="1" key="2">
    <citation type="journal article" date="2015" name="Elife">
        <title>Unprecedented genomic diversity of RNA viruses in arthropods reveals the ancestry of negative-sense RNA viruses.</title>
        <authorList>
            <person name="Li C.X."/>
            <person name="Shi M."/>
            <person name="Tian J.H."/>
            <person name="Lin X.D."/>
            <person name="Kang Y.J."/>
            <person name="Chen L.J."/>
            <person name="Qin X.C."/>
            <person name="Xu J."/>
            <person name="Holmes E.C."/>
            <person name="Zhang Y.Z."/>
        </authorList>
    </citation>
    <scope>NUCLEOTIDE SEQUENCE</scope>
    <source>
        <strain evidence="1">XZZZ-2</strain>
    </source>
</reference>
<dbReference type="KEGG" id="vg:80550127"/>
<protein>
    <submittedName>
        <fullName evidence="1">Nucleocapsid protein</fullName>
    </submittedName>
</protein>
<accession>A0A0B5KY75</accession>